<evidence type="ECO:0000313" key="1">
    <source>
        <dbReference type="EMBL" id="GGU45878.1"/>
    </source>
</evidence>
<proteinExistence type="predicted"/>
<accession>A0ABQ2UQT2</accession>
<sequence length="178" mass="19125">MGALFVALEAFPLSDTTLNGDQAPAVEQDVQALPQWARDAITTANDQAARYRIAAREAGETARAEVTAEFEERISALTADKDDIALELGETRLALSRLRIALDAGIPGESAVEFAALLKGSDEDELRDHAEKVKAMFGVIGTQQPERPVDHSQGLGREDVAASPAEAFGAFIRSQLHR</sequence>
<organism evidence="1 2">
    <name type="scientific">Lentzea flava</name>
    <dbReference type="NCBI Taxonomy" id="103732"/>
    <lineage>
        <taxon>Bacteria</taxon>
        <taxon>Bacillati</taxon>
        <taxon>Actinomycetota</taxon>
        <taxon>Actinomycetes</taxon>
        <taxon>Pseudonocardiales</taxon>
        <taxon>Pseudonocardiaceae</taxon>
        <taxon>Lentzea</taxon>
    </lineage>
</organism>
<reference evidence="2" key="1">
    <citation type="journal article" date="2019" name="Int. J. Syst. Evol. Microbiol.">
        <title>The Global Catalogue of Microorganisms (GCM) 10K type strain sequencing project: providing services to taxonomists for standard genome sequencing and annotation.</title>
        <authorList>
            <consortium name="The Broad Institute Genomics Platform"/>
            <consortium name="The Broad Institute Genome Sequencing Center for Infectious Disease"/>
            <person name="Wu L."/>
            <person name="Ma J."/>
        </authorList>
    </citation>
    <scope>NUCLEOTIDE SEQUENCE [LARGE SCALE GENOMIC DNA]</scope>
    <source>
        <strain evidence="2">JCM 3296</strain>
    </source>
</reference>
<evidence type="ECO:0000313" key="2">
    <source>
        <dbReference type="Proteomes" id="UP000649573"/>
    </source>
</evidence>
<protein>
    <recommendedName>
        <fullName evidence="3">DUF5667 domain-containing protein</fullName>
    </recommendedName>
</protein>
<comment type="caution">
    <text evidence="1">The sequence shown here is derived from an EMBL/GenBank/DDBJ whole genome shotgun (WGS) entry which is preliminary data.</text>
</comment>
<evidence type="ECO:0008006" key="3">
    <source>
        <dbReference type="Google" id="ProtNLM"/>
    </source>
</evidence>
<dbReference type="Proteomes" id="UP000649573">
    <property type="component" value="Unassembled WGS sequence"/>
</dbReference>
<keyword evidence="2" id="KW-1185">Reference proteome</keyword>
<gene>
    <name evidence="1" type="ORF">GCM10010178_42970</name>
</gene>
<name>A0ABQ2UQT2_9PSEU</name>
<dbReference type="EMBL" id="BMRE01000018">
    <property type="protein sequence ID" value="GGU45878.1"/>
    <property type="molecule type" value="Genomic_DNA"/>
</dbReference>